<feature type="region of interest" description="Disordered" evidence="1">
    <location>
        <begin position="1"/>
        <end position="22"/>
    </location>
</feature>
<proteinExistence type="predicted"/>
<evidence type="ECO:0000256" key="1">
    <source>
        <dbReference type="SAM" id="MobiDB-lite"/>
    </source>
</evidence>
<reference evidence="2 3" key="1">
    <citation type="submission" date="2019-03" db="EMBL/GenBank/DDBJ databases">
        <title>First draft genome of Liparis tanakae, snailfish: a comprehensive survey of snailfish specific genes.</title>
        <authorList>
            <person name="Kim W."/>
            <person name="Song I."/>
            <person name="Jeong J.-H."/>
            <person name="Kim D."/>
            <person name="Kim S."/>
            <person name="Ryu S."/>
            <person name="Song J.Y."/>
            <person name="Lee S.K."/>
        </authorList>
    </citation>
    <scope>NUCLEOTIDE SEQUENCE [LARGE SCALE GENOMIC DNA]</scope>
    <source>
        <tissue evidence="2">Muscle</tissue>
    </source>
</reference>
<comment type="caution">
    <text evidence="2">The sequence shown here is derived from an EMBL/GenBank/DDBJ whole genome shotgun (WGS) entry which is preliminary data.</text>
</comment>
<keyword evidence="3" id="KW-1185">Reference proteome</keyword>
<protein>
    <submittedName>
        <fullName evidence="2">Uncharacterized protein</fullName>
    </submittedName>
</protein>
<dbReference type="Proteomes" id="UP000314294">
    <property type="component" value="Unassembled WGS sequence"/>
</dbReference>
<organism evidence="2 3">
    <name type="scientific">Liparis tanakae</name>
    <name type="common">Tanaka's snailfish</name>
    <dbReference type="NCBI Taxonomy" id="230148"/>
    <lineage>
        <taxon>Eukaryota</taxon>
        <taxon>Metazoa</taxon>
        <taxon>Chordata</taxon>
        <taxon>Craniata</taxon>
        <taxon>Vertebrata</taxon>
        <taxon>Euteleostomi</taxon>
        <taxon>Actinopterygii</taxon>
        <taxon>Neopterygii</taxon>
        <taxon>Teleostei</taxon>
        <taxon>Neoteleostei</taxon>
        <taxon>Acanthomorphata</taxon>
        <taxon>Eupercaria</taxon>
        <taxon>Perciformes</taxon>
        <taxon>Cottioidei</taxon>
        <taxon>Cottales</taxon>
        <taxon>Liparidae</taxon>
        <taxon>Liparis</taxon>
    </lineage>
</organism>
<gene>
    <name evidence="2" type="ORF">EYF80_041243</name>
</gene>
<accession>A0A4Z2G4P7</accession>
<evidence type="ECO:0000313" key="3">
    <source>
        <dbReference type="Proteomes" id="UP000314294"/>
    </source>
</evidence>
<sequence length="60" mass="6391">MERRASASRGRQTPSQEEHHALPVMETFSSGLIVLRTSTAKPHNHLLKGGGAGLLGTILS</sequence>
<name>A0A4Z2G4P7_9TELE</name>
<evidence type="ECO:0000313" key="2">
    <source>
        <dbReference type="EMBL" id="TNN48547.1"/>
    </source>
</evidence>
<dbReference type="EMBL" id="SRLO01000692">
    <property type="protein sequence ID" value="TNN48547.1"/>
    <property type="molecule type" value="Genomic_DNA"/>
</dbReference>
<dbReference type="AlphaFoldDB" id="A0A4Z2G4P7"/>